<gene>
    <name evidence="2" type="ORF">AVDCRST_MAG84-5007</name>
</gene>
<feature type="domain" description="REase AHJR-like" evidence="1">
    <location>
        <begin position="2"/>
        <end position="125"/>
    </location>
</feature>
<dbReference type="InterPro" id="IPR040902">
    <property type="entry name" value="AHJR-like"/>
</dbReference>
<reference evidence="2" key="1">
    <citation type="submission" date="2020-02" db="EMBL/GenBank/DDBJ databases">
        <authorList>
            <person name="Meier V. D."/>
        </authorList>
    </citation>
    <scope>NUCLEOTIDE SEQUENCE</scope>
    <source>
        <strain evidence="2">AVDCRST_MAG84</strain>
    </source>
</reference>
<evidence type="ECO:0000259" key="1">
    <source>
        <dbReference type="Pfam" id="PF18743"/>
    </source>
</evidence>
<protein>
    <recommendedName>
        <fullName evidence="1">REase AHJR-like domain-containing protein</fullName>
    </recommendedName>
</protein>
<name>A0A6J4NBW4_9CYAN</name>
<organism evidence="2">
    <name type="scientific">uncultured Microcoleus sp</name>
    <dbReference type="NCBI Taxonomy" id="259945"/>
    <lineage>
        <taxon>Bacteria</taxon>
        <taxon>Bacillati</taxon>
        <taxon>Cyanobacteriota</taxon>
        <taxon>Cyanophyceae</taxon>
        <taxon>Oscillatoriophycideae</taxon>
        <taxon>Oscillatoriales</taxon>
        <taxon>Microcoleaceae</taxon>
        <taxon>Microcoleus</taxon>
        <taxon>environmental samples</taxon>
    </lineage>
</organism>
<evidence type="ECO:0000313" key="2">
    <source>
        <dbReference type="EMBL" id="CAA9379935.1"/>
    </source>
</evidence>
<sequence>MMATPTANIERERLLKLAEEYRERGYEVSFHPNLEDLPDFLKSYRPDMIVRLGKESVVIVVKSRSSLNSSSTQYLRNLAQAVAENPGWRFELVMTNPEDAVYFPKAEGSLQEHEIEARLQVAKQLVAQQHLESAMLYSWSLVEATLRIVAEKEELSLTRLQPLFLVKQLATEGVISQSEYQLLMNALSLRNAIAHGFKTTQLTQNSVCELIEIAEQLLKSLHTGEEAS</sequence>
<proteinExistence type="predicted"/>
<accession>A0A6J4NBW4</accession>
<dbReference type="Pfam" id="PF18743">
    <property type="entry name" value="AHJR-like"/>
    <property type="match status" value="1"/>
</dbReference>
<dbReference type="AlphaFoldDB" id="A0A6J4NBW4"/>
<dbReference type="EMBL" id="CADCTZ010001117">
    <property type="protein sequence ID" value="CAA9379935.1"/>
    <property type="molecule type" value="Genomic_DNA"/>
</dbReference>